<comment type="caution">
    <text evidence="2">The sequence shown here is derived from an EMBL/GenBank/DDBJ whole genome shotgun (WGS) entry which is preliminary data.</text>
</comment>
<gene>
    <name evidence="2" type="ORF">ACEZDE_17595</name>
</gene>
<dbReference type="EMBL" id="JBHFAB010000012">
    <property type="protein sequence ID" value="MFC1418441.1"/>
    <property type="molecule type" value="Genomic_DNA"/>
</dbReference>
<organism evidence="2 3">
    <name type="scientific">Streptacidiphilus cavernicola</name>
    <dbReference type="NCBI Taxonomy" id="3342716"/>
    <lineage>
        <taxon>Bacteria</taxon>
        <taxon>Bacillati</taxon>
        <taxon>Actinomycetota</taxon>
        <taxon>Actinomycetes</taxon>
        <taxon>Kitasatosporales</taxon>
        <taxon>Streptomycetaceae</taxon>
        <taxon>Streptacidiphilus</taxon>
    </lineage>
</organism>
<evidence type="ECO:0000313" key="2">
    <source>
        <dbReference type="EMBL" id="MFC1418441.1"/>
    </source>
</evidence>
<dbReference type="Proteomes" id="UP001592531">
    <property type="component" value="Unassembled WGS sequence"/>
</dbReference>
<keyword evidence="3" id="KW-1185">Reference proteome</keyword>
<protein>
    <submittedName>
        <fullName evidence="2">Uncharacterized protein</fullName>
    </submittedName>
</protein>
<reference evidence="2 3" key="1">
    <citation type="submission" date="2024-09" db="EMBL/GenBank/DDBJ databases">
        <authorList>
            <person name="Lee S.D."/>
        </authorList>
    </citation>
    <scope>NUCLEOTIDE SEQUENCE [LARGE SCALE GENOMIC DNA]</scope>
    <source>
        <strain evidence="2 3">N8-3</strain>
    </source>
</reference>
<sequence length="368" mass="37372">MRAGRLAARTGRLAVVLAVAAALVGAGAGGAAAVQAPNAAAASAPQDACGALAADRATAPAERGPSGADAKAAGTAAQTVSYRQPTQLPIGLWSAAAITLRVPAGTGTVRLDLVSKGFSTDSVEVQHWVPTAHKWVDLAVSGGAGDFPTKGGFSFPLSTTAAVAKPFARTVALRLQDLDRPGSLAVTASYTDAHHHVYRAPVLRSTVTRPQTRVTGWPAHAVLVRGGAAQKVTMTVHNTTDRAYPSVATLFYAYGMGGNQVLAPDDLVLQQYLAGTGWIRLPLTASPCDPGMSAVPRPVAGTRLAPGATETVQLRLAVAATAPPAVTHAEAGFSVQSGDATLASTSLPFTLRAPAVTPAAPGDHGQRR</sequence>
<dbReference type="RefSeq" id="WP_380537236.1">
    <property type="nucleotide sequence ID" value="NZ_JBHFAB010000012.1"/>
</dbReference>
<keyword evidence="1" id="KW-0732">Signal</keyword>
<feature type="chain" id="PRO_5047380871" evidence="1">
    <location>
        <begin position="29"/>
        <end position="368"/>
    </location>
</feature>
<proteinExistence type="predicted"/>
<name>A0ABV6VXI2_9ACTN</name>
<evidence type="ECO:0000256" key="1">
    <source>
        <dbReference type="SAM" id="SignalP"/>
    </source>
</evidence>
<feature type="signal peptide" evidence="1">
    <location>
        <begin position="1"/>
        <end position="28"/>
    </location>
</feature>
<evidence type="ECO:0000313" key="3">
    <source>
        <dbReference type="Proteomes" id="UP001592531"/>
    </source>
</evidence>
<accession>A0ABV6VXI2</accession>